<sequence>MAPDELIARHHAPTLAGLKCSSLSCLGRKAFSAPELIGTLRIRGLGFRFFHNAQGCTLLFSYRPLMLEKALSPQDVEERLAALGYPLGDLEAMLDHLGSRLEQDDFPHEIGFFLGYPKDDVIAFLERGGRGYLYSGMWKMYHRVEEGKATCEKYRRCTLSFLKALESGARLDELCPAI</sequence>
<accession>A0A9D9EAA9</accession>
<protein>
    <submittedName>
        <fullName evidence="1">DUF3793 family protein</fullName>
    </submittedName>
</protein>
<organism evidence="1 2">
    <name type="scientific">Candidatus Aphodenecus pullistercoris</name>
    <dbReference type="NCBI Taxonomy" id="2840669"/>
    <lineage>
        <taxon>Bacteria</taxon>
        <taxon>Pseudomonadati</taxon>
        <taxon>Spirochaetota</taxon>
        <taxon>Spirochaetia</taxon>
        <taxon>Spirochaetales</taxon>
        <taxon>Candidatus Aphodenecus</taxon>
    </lineage>
</organism>
<gene>
    <name evidence="1" type="ORF">IAC42_03430</name>
</gene>
<name>A0A9D9EAA9_9SPIR</name>
<evidence type="ECO:0000313" key="1">
    <source>
        <dbReference type="EMBL" id="MBO8442790.1"/>
    </source>
</evidence>
<reference evidence="1" key="2">
    <citation type="journal article" date="2021" name="PeerJ">
        <title>Extensive microbial diversity within the chicken gut microbiome revealed by metagenomics and culture.</title>
        <authorList>
            <person name="Gilroy R."/>
            <person name="Ravi A."/>
            <person name="Getino M."/>
            <person name="Pursley I."/>
            <person name="Horton D.L."/>
            <person name="Alikhan N.F."/>
            <person name="Baker D."/>
            <person name="Gharbi K."/>
            <person name="Hall N."/>
            <person name="Watson M."/>
            <person name="Adriaenssens E.M."/>
            <person name="Foster-Nyarko E."/>
            <person name="Jarju S."/>
            <person name="Secka A."/>
            <person name="Antonio M."/>
            <person name="Oren A."/>
            <person name="Chaudhuri R.R."/>
            <person name="La Ragione R."/>
            <person name="Hildebrand F."/>
            <person name="Pallen M.J."/>
        </authorList>
    </citation>
    <scope>NUCLEOTIDE SEQUENCE</scope>
    <source>
        <strain evidence="1">11167</strain>
    </source>
</reference>
<dbReference type="Proteomes" id="UP000823633">
    <property type="component" value="Unassembled WGS sequence"/>
</dbReference>
<dbReference type="EMBL" id="JADIMU010000021">
    <property type="protein sequence ID" value="MBO8442790.1"/>
    <property type="molecule type" value="Genomic_DNA"/>
</dbReference>
<dbReference type="Pfam" id="PF12672">
    <property type="entry name" value="DUF3793"/>
    <property type="match status" value="1"/>
</dbReference>
<dbReference type="InterPro" id="IPR024523">
    <property type="entry name" value="DUF3793"/>
</dbReference>
<evidence type="ECO:0000313" key="2">
    <source>
        <dbReference type="Proteomes" id="UP000823633"/>
    </source>
</evidence>
<reference evidence="1" key="1">
    <citation type="submission" date="2020-10" db="EMBL/GenBank/DDBJ databases">
        <authorList>
            <person name="Gilroy R."/>
        </authorList>
    </citation>
    <scope>NUCLEOTIDE SEQUENCE</scope>
    <source>
        <strain evidence="1">11167</strain>
    </source>
</reference>
<proteinExistence type="predicted"/>
<comment type="caution">
    <text evidence="1">The sequence shown here is derived from an EMBL/GenBank/DDBJ whole genome shotgun (WGS) entry which is preliminary data.</text>
</comment>
<dbReference type="AlphaFoldDB" id="A0A9D9EAA9"/>